<gene>
    <name evidence="1" type="ORF">AVEN_30412_1</name>
</gene>
<dbReference type="Proteomes" id="UP000499080">
    <property type="component" value="Unassembled WGS sequence"/>
</dbReference>
<proteinExistence type="predicted"/>
<evidence type="ECO:0000313" key="2">
    <source>
        <dbReference type="Proteomes" id="UP000499080"/>
    </source>
</evidence>
<comment type="caution">
    <text evidence="1">The sequence shown here is derived from an EMBL/GenBank/DDBJ whole genome shotgun (WGS) entry which is preliminary data.</text>
</comment>
<organism evidence="1 2">
    <name type="scientific">Araneus ventricosus</name>
    <name type="common">Orbweaver spider</name>
    <name type="synonym">Epeira ventricosa</name>
    <dbReference type="NCBI Taxonomy" id="182803"/>
    <lineage>
        <taxon>Eukaryota</taxon>
        <taxon>Metazoa</taxon>
        <taxon>Ecdysozoa</taxon>
        <taxon>Arthropoda</taxon>
        <taxon>Chelicerata</taxon>
        <taxon>Arachnida</taxon>
        <taxon>Araneae</taxon>
        <taxon>Araneomorphae</taxon>
        <taxon>Entelegynae</taxon>
        <taxon>Araneoidea</taxon>
        <taxon>Araneidae</taxon>
        <taxon>Araneus</taxon>
    </lineage>
</organism>
<dbReference type="EMBL" id="BGPR01020361">
    <property type="protein sequence ID" value="GBN84464.1"/>
    <property type="molecule type" value="Genomic_DNA"/>
</dbReference>
<dbReference type="AlphaFoldDB" id="A0A4Y2S8C8"/>
<sequence length="97" mass="11309">MRRKSFLEVLLETNPMNPTLATNLVAILATLMTKRSFQKIQELWSYLYWKRKFREPSRDFYMMSHPGGKCIKINLLKRGNPALSAVQAGELIDIESY</sequence>
<reference evidence="1 2" key="1">
    <citation type="journal article" date="2019" name="Sci. Rep.">
        <title>Orb-weaving spider Araneus ventricosus genome elucidates the spidroin gene catalogue.</title>
        <authorList>
            <person name="Kono N."/>
            <person name="Nakamura H."/>
            <person name="Ohtoshi R."/>
            <person name="Moran D.A.P."/>
            <person name="Shinohara A."/>
            <person name="Yoshida Y."/>
            <person name="Fujiwara M."/>
            <person name="Mori M."/>
            <person name="Tomita M."/>
            <person name="Arakawa K."/>
        </authorList>
    </citation>
    <scope>NUCLEOTIDE SEQUENCE [LARGE SCALE GENOMIC DNA]</scope>
</reference>
<protein>
    <submittedName>
        <fullName evidence="1">Uncharacterized protein</fullName>
    </submittedName>
</protein>
<keyword evidence="2" id="KW-1185">Reference proteome</keyword>
<evidence type="ECO:0000313" key="1">
    <source>
        <dbReference type="EMBL" id="GBN84464.1"/>
    </source>
</evidence>
<accession>A0A4Y2S8C8</accession>
<name>A0A4Y2S8C8_ARAVE</name>